<dbReference type="GO" id="GO:0004888">
    <property type="term" value="F:transmembrane signaling receptor activity"/>
    <property type="evidence" value="ECO:0007669"/>
    <property type="project" value="InterPro"/>
</dbReference>
<dbReference type="PANTHER" id="PTHR15028:SF6">
    <property type="entry name" value="B-CELL DIFFERENTIATION ANTIGEN CD72"/>
    <property type="match status" value="1"/>
</dbReference>
<reference evidence="2 3" key="1">
    <citation type="submission" date="2019-08" db="EMBL/GenBank/DDBJ databases">
        <title>A chromosome-level genome assembly, high-density linkage maps, and genome scans reveal the genomic architecture of hybrid incompatibilities underlying speciation via character displacement in darters (Percidae: Etheostominae).</title>
        <authorList>
            <person name="Moran R.L."/>
            <person name="Catchen J.M."/>
            <person name="Fuller R.C."/>
        </authorList>
    </citation>
    <scope>NUCLEOTIDE SEQUENCE [LARGE SCALE GENOMIC DNA]</scope>
    <source>
        <strain evidence="2">EspeVRDwgs_2016</strain>
        <tissue evidence="2">Muscle</tissue>
    </source>
</reference>
<feature type="non-terminal residue" evidence="2">
    <location>
        <position position="1"/>
    </location>
</feature>
<dbReference type="InterPro" id="IPR016186">
    <property type="entry name" value="C-type_lectin-like/link_sf"/>
</dbReference>
<gene>
    <name evidence="2" type="ORF">FQN60_017324</name>
</gene>
<dbReference type="GO" id="GO:0005886">
    <property type="term" value="C:plasma membrane"/>
    <property type="evidence" value="ECO:0007669"/>
    <property type="project" value="InterPro"/>
</dbReference>
<dbReference type="Gene3D" id="3.10.100.10">
    <property type="entry name" value="Mannose-Binding Protein A, subunit A"/>
    <property type="match status" value="1"/>
</dbReference>
<dbReference type="SUPFAM" id="SSF56436">
    <property type="entry name" value="C-type lectin-like"/>
    <property type="match status" value="1"/>
</dbReference>
<dbReference type="AlphaFoldDB" id="A0A5J5DFA6"/>
<feature type="coiled-coil region" evidence="1">
    <location>
        <begin position="4"/>
        <end position="59"/>
    </location>
</feature>
<comment type="caution">
    <text evidence="2">The sequence shown here is derived from an EMBL/GenBank/DDBJ whole genome shotgun (WGS) entry which is preliminary data.</text>
</comment>
<evidence type="ECO:0000313" key="3">
    <source>
        <dbReference type="Proteomes" id="UP000327493"/>
    </source>
</evidence>
<proteinExistence type="predicted"/>
<keyword evidence="3" id="KW-1185">Reference proteome</keyword>
<name>A0A5J5DFA6_9PERO</name>
<sequence length="126" mass="14637">AQEKEKLAQEKVKLVQEKEKLVREKVKLVQEKNQLTMEKNELRAMNNRLSEEKKILENKITAQQHPTITINVGQNAPYCPPGWQLHMSSCYQRSSSTSNWDCASQDCARKESHLVILNDEDEEKLE</sequence>
<dbReference type="InterPro" id="IPR039689">
    <property type="entry name" value="CD72"/>
</dbReference>
<keyword evidence="1" id="KW-0175">Coiled coil</keyword>
<evidence type="ECO:0000313" key="2">
    <source>
        <dbReference type="EMBL" id="KAA8591950.1"/>
    </source>
</evidence>
<organism evidence="2 3">
    <name type="scientific">Etheostoma spectabile</name>
    <name type="common">orangethroat darter</name>
    <dbReference type="NCBI Taxonomy" id="54343"/>
    <lineage>
        <taxon>Eukaryota</taxon>
        <taxon>Metazoa</taxon>
        <taxon>Chordata</taxon>
        <taxon>Craniata</taxon>
        <taxon>Vertebrata</taxon>
        <taxon>Euteleostomi</taxon>
        <taxon>Actinopterygii</taxon>
        <taxon>Neopterygii</taxon>
        <taxon>Teleostei</taxon>
        <taxon>Neoteleostei</taxon>
        <taxon>Acanthomorphata</taxon>
        <taxon>Eupercaria</taxon>
        <taxon>Perciformes</taxon>
        <taxon>Percoidei</taxon>
        <taxon>Percidae</taxon>
        <taxon>Etheostomatinae</taxon>
        <taxon>Etheostoma</taxon>
    </lineage>
</organism>
<evidence type="ECO:0000256" key="1">
    <source>
        <dbReference type="SAM" id="Coils"/>
    </source>
</evidence>
<dbReference type="InterPro" id="IPR016187">
    <property type="entry name" value="CTDL_fold"/>
</dbReference>
<evidence type="ECO:0008006" key="4">
    <source>
        <dbReference type="Google" id="ProtNLM"/>
    </source>
</evidence>
<accession>A0A5J5DFA6</accession>
<protein>
    <recommendedName>
        <fullName evidence="4">C-type lectin domain-containing protein</fullName>
    </recommendedName>
</protein>
<dbReference type="EMBL" id="VOFY01000006">
    <property type="protein sequence ID" value="KAA8591950.1"/>
    <property type="molecule type" value="Genomic_DNA"/>
</dbReference>
<dbReference type="PANTHER" id="PTHR15028">
    <property type="entry name" value="CD72-RELATED"/>
    <property type="match status" value="1"/>
</dbReference>
<dbReference type="Proteomes" id="UP000327493">
    <property type="component" value="Chromosome 6"/>
</dbReference>